<dbReference type="EMBL" id="FRFE01000022">
    <property type="protein sequence ID" value="SHO51011.1"/>
    <property type="molecule type" value="Genomic_DNA"/>
</dbReference>
<dbReference type="RefSeq" id="WP_073615207.1">
    <property type="nucleotide sequence ID" value="NZ_FRFE01000022.1"/>
</dbReference>
<dbReference type="STRING" id="1121416.SAMN02745220_03758"/>
<proteinExistence type="predicted"/>
<dbReference type="Proteomes" id="UP000184603">
    <property type="component" value="Unassembled WGS sequence"/>
</dbReference>
<sequence>MQKEAAVSYKARNFKAVIEKCEGCERIVEEEGSKYCQSYLKPEAKWRLGICNFATHAKPEINIVKVRVNPLKAAKRASKRK</sequence>
<reference evidence="1 2" key="1">
    <citation type="submission" date="2016-12" db="EMBL/GenBank/DDBJ databases">
        <authorList>
            <person name="Song W.-J."/>
            <person name="Kurnit D.M."/>
        </authorList>
    </citation>
    <scope>NUCLEOTIDE SEQUENCE [LARGE SCALE GENOMIC DNA]</scope>
    <source>
        <strain evidence="1 2">DSM 18488</strain>
    </source>
</reference>
<dbReference type="NCBIfam" id="NF038144">
    <property type="entry name" value="PxxKW"/>
    <property type="match status" value="1"/>
</dbReference>
<gene>
    <name evidence="1" type="ORF">SAMN02745220_03758</name>
</gene>
<accession>A0A1M7YEK5</accession>
<dbReference type="OrthoDB" id="5387471at2"/>
<evidence type="ECO:0000313" key="2">
    <source>
        <dbReference type="Proteomes" id="UP000184603"/>
    </source>
</evidence>
<evidence type="ECO:0000313" key="1">
    <source>
        <dbReference type="EMBL" id="SHO51011.1"/>
    </source>
</evidence>
<dbReference type="InterPro" id="IPR047766">
    <property type="entry name" value="PxxKW_fam"/>
</dbReference>
<protein>
    <submittedName>
        <fullName evidence="1">Uncharacterized protein</fullName>
    </submittedName>
</protein>
<organism evidence="1 2">
    <name type="scientific">Desulfopila aestuarii DSM 18488</name>
    <dbReference type="NCBI Taxonomy" id="1121416"/>
    <lineage>
        <taxon>Bacteria</taxon>
        <taxon>Pseudomonadati</taxon>
        <taxon>Thermodesulfobacteriota</taxon>
        <taxon>Desulfobulbia</taxon>
        <taxon>Desulfobulbales</taxon>
        <taxon>Desulfocapsaceae</taxon>
        <taxon>Desulfopila</taxon>
    </lineage>
</organism>
<dbReference type="Pfam" id="PF20657">
    <property type="entry name" value="DUF6811"/>
    <property type="match status" value="1"/>
</dbReference>
<name>A0A1M7YEK5_9BACT</name>
<keyword evidence="2" id="KW-1185">Reference proteome</keyword>
<dbReference type="AlphaFoldDB" id="A0A1M7YEK5"/>